<protein>
    <recommendedName>
        <fullName evidence="3">Transposase (putative) gypsy type domain-containing protein</fullName>
    </recommendedName>
</protein>
<feature type="compositionally biased region" description="Low complexity" evidence="2">
    <location>
        <begin position="384"/>
        <end position="407"/>
    </location>
</feature>
<gene>
    <name evidence="4" type="ORF">GUJ93_ZPchr0472g40559</name>
</gene>
<feature type="compositionally biased region" description="Basic and acidic residues" evidence="2">
    <location>
        <begin position="516"/>
        <end position="525"/>
    </location>
</feature>
<evidence type="ECO:0000256" key="2">
    <source>
        <dbReference type="SAM" id="MobiDB-lite"/>
    </source>
</evidence>
<sequence>MPKKAATKPLVLGSSSGSAQVQAAAAAAAAAKPAARRLGPRDLRTPSDRFEQTLEMRASISTEESVRRACEGKIAAKIQLRVPEKSEAVPKPRADEVVVFEAFFEAGLGLPAVGMLSEVLKAYNLELPQLSPNAVARLAVFEWAMRAEGCEGRADVFVALHDANCQPKPREGTNRVKRALAFGSANFQLRKEFQDAFPARAVNNKWYSRWDQEWFYASVGANSPLRSTNAHILYRREGVVTTSEGLLHSRISLLRRVAAKMSMRDLAEEFITLRLSPLARSWPEGLFQASGRGELSELALDRFSDLDMRTPEKAIAAADRVVGTPTSEEQNQRLALVGSWERWNRVWTVLGLGGLPALPDFAHLAASSAGAKRKRGDEDEADASGEAAAKPAATPTPKKAAKPLAARASEEEADARTPAAKEATDAPAEPTSGAKVDAPASQRGSWRTHLAPGSFQEISDDEDEDNARPTMAKPAGEGGSKPAEAKPSEASSSSSSGSGSGSGSESESTSSDGEGGGDRADPRGEEDVDVVGLSPALPESAETTVAVIHPFKPRGGVTAAAILGFREACAAAEEGDLVAQLSHRDPTELFVSSNEVLMRAFGLNAAASTAADRWMERLAEEKEALRREVLEEAEKRRRAEASAAEAKEALALVPTGCARL</sequence>
<dbReference type="Pfam" id="PF04195">
    <property type="entry name" value="Transposase_28"/>
    <property type="match status" value="1"/>
</dbReference>
<evidence type="ECO:0000313" key="4">
    <source>
        <dbReference type="EMBL" id="KAG8043113.1"/>
    </source>
</evidence>
<comment type="caution">
    <text evidence="4">The sequence shown here is derived from an EMBL/GenBank/DDBJ whole genome shotgun (WGS) entry which is preliminary data.</text>
</comment>
<evidence type="ECO:0000313" key="5">
    <source>
        <dbReference type="Proteomes" id="UP000729402"/>
    </source>
</evidence>
<keyword evidence="5" id="KW-1185">Reference proteome</keyword>
<keyword evidence="1" id="KW-0175">Coiled coil</keyword>
<dbReference type="OrthoDB" id="696315at2759"/>
<dbReference type="Proteomes" id="UP000729402">
    <property type="component" value="Unassembled WGS sequence"/>
</dbReference>
<dbReference type="PANTHER" id="PTHR33026">
    <property type="entry name" value="OS06G0360600 PROTEIN"/>
    <property type="match status" value="1"/>
</dbReference>
<dbReference type="InterPro" id="IPR007321">
    <property type="entry name" value="Transposase_28"/>
</dbReference>
<reference evidence="4" key="1">
    <citation type="journal article" date="2021" name="bioRxiv">
        <title>Whole Genome Assembly and Annotation of Northern Wild Rice, Zizania palustris L., Supports a Whole Genome Duplication in the Zizania Genus.</title>
        <authorList>
            <person name="Haas M."/>
            <person name="Kono T."/>
            <person name="Macchietto M."/>
            <person name="Millas R."/>
            <person name="McGilp L."/>
            <person name="Shao M."/>
            <person name="Duquette J."/>
            <person name="Hirsch C.N."/>
            <person name="Kimball J."/>
        </authorList>
    </citation>
    <scope>NUCLEOTIDE SEQUENCE</scope>
    <source>
        <tissue evidence="4">Fresh leaf tissue</tissue>
    </source>
</reference>
<evidence type="ECO:0000256" key="1">
    <source>
        <dbReference type="SAM" id="Coils"/>
    </source>
</evidence>
<accession>A0A8J5VDE1</accession>
<name>A0A8J5VDE1_ZIZPA</name>
<evidence type="ECO:0000259" key="3">
    <source>
        <dbReference type="Pfam" id="PF04195"/>
    </source>
</evidence>
<proteinExistence type="predicted"/>
<dbReference type="PANTHER" id="PTHR33026:SF7">
    <property type="entry name" value="OS03G0100275 PROTEIN"/>
    <property type="match status" value="1"/>
</dbReference>
<feature type="domain" description="Transposase (putative) gypsy type" evidence="3">
    <location>
        <begin position="98"/>
        <end position="141"/>
    </location>
</feature>
<feature type="compositionally biased region" description="Low complexity" evidence="2">
    <location>
        <begin position="488"/>
        <end position="512"/>
    </location>
</feature>
<dbReference type="EMBL" id="JAAALK010001247">
    <property type="protein sequence ID" value="KAG8043113.1"/>
    <property type="molecule type" value="Genomic_DNA"/>
</dbReference>
<feature type="coiled-coil region" evidence="1">
    <location>
        <begin position="615"/>
        <end position="650"/>
    </location>
</feature>
<feature type="region of interest" description="Disordered" evidence="2">
    <location>
        <begin position="369"/>
        <end position="528"/>
    </location>
</feature>
<dbReference type="AlphaFoldDB" id="A0A8J5VDE1"/>
<reference evidence="4" key="2">
    <citation type="submission" date="2021-02" db="EMBL/GenBank/DDBJ databases">
        <authorList>
            <person name="Kimball J.A."/>
            <person name="Haas M.W."/>
            <person name="Macchietto M."/>
            <person name="Kono T."/>
            <person name="Duquette J."/>
            <person name="Shao M."/>
        </authorList>
    </citation>
    <scope>NUCLEOTIDE SEQUENCE</scope>
    <source>
        <tissue evidence="4">Fresh leaf tissue</tissue>
    </source>
</reference>
<organism evidence="4 5">
    <name type="scientific">Zizania palustris</name>
    <name type="common">Northern wild rice</name>
    <dbReference type="NCBI Taxonomy" id="103762"/>
    <lineage>
        <taxon>Eukaryota</taxon>
        <taxon>Viridiplantae</taxon>
        <taxon>Streptophyta</taxon>
        <taxon>Embryophyta</taxon>
        <taxon>Tracheophyta</taxon>
        <taxon>Spermatophyta</taxon>
        <taxon>Magnoliopsida</taxon>
        <taxon>Liliopsida</taxon>
        <taxon>Poales</taxon>
        <taxon>Poaceae</taxon>
        <taxon>BOP clade</taxon>
        <taxon>Oryzoideae</taxon>
        <taxon>Oryzeae</taxon>
        <taxon>Zizaniinae</taxon>
        <taxon>Zizania</taxon>
    </lineage>
</organism>